<organism evidence="10 11">
    <name type="scientific">Apiospora kogelbergensis</name>
    <dbReference type="NCBI Taxonomy" id="1337665"/>
    <lineage>
        <taxon>Eukaryota</taxon>
        <taxon>Fungi</taxon>
        <taxon>Dikarya</taxon>
        <taxon>Ascomycota</taxon>
        <taxon>Pezizomycotina</taxon>
        <taxon>Sordariomycetes</taxon>
        <taxon>Xylariomycetidae</taxon>
        <taxon>Amphisphaeriales</taxon>
        <taxon>Apiosporaceae</taxon>
        <taxon>Apiospora</taxon>
    </lineage>
</organism>
<name>A0AAW0QHX0_9PEZI</name>
<keyword evidence="11" id="KW-1185">Reference proteome</keyword>
<reference evidence="10 11" key="1">
    <citation type="submission" date="2023-01" db="EMBL/GenBank/DDBJ databases">
        <title>Analysis of 21 Apiospora genomes using comparative genomics revels a genus with tremendous synthesis potential of carbohydrate active enzymes and secondary metabolites.</title>
        <authorList>
            <person name="Sorensen T."/>
        </authorList>
    </citation>
    <scope>NUCLEOTIDE SEQUENCE [LARGE SCALE GENOMIC DNA]</scope>
    <source>
        <strain evidence="10 11">CBS 117206</strain>
    </source>
</reference>
<dbReference type="SUPFAM" id="SSF89550">
    <property type="entry name" value="PHP domain-like"/>
    <property type="match status" value="1"/>
</dbReference>
<gene>
    <name evidence="10" type="ORF">PG999_008919</name>
</gene>
<dbReference type="CDD" id="cd12110">
    <property type="entry name" value="PHP_HisPPase_Hisj_like"/>
    <property type="match status" value="1"/>
</dbReference>
<dbReference type="Gene3D" id="3.20.20.140">
    <property type="entry name" value="Metal-dependent hydrolases"/>
    <property type="match status" value="1"/>
</dbReference>
<dbReference type="GO" id="GO:0005737">
    <property type="term" value="C:cytoplasm"/>
    <property type="evidence" value="ECO:0007669"/>
    <property type="project" value="TreeGrafter"/>
</dbReference>
<comment type="similarity">
    <text evidence="2 8">Belongs to the PHP hydrolase family. HisK subfamily.</text>
</comment>
<evidence type="ECO:0000313" key="11">
    <source>
        <dbReference type="Proteomes" id="UP001392437"/>
    </source>
</evidence>
<accession>A0AAW0QHX0</accession>
<dbReference type="GO" id="GO:0000105">
    <property type="term" value="P:L-histidine biosynthetic process"/>
    <property type="evidence" value="ECO:0007669"/>
    <property type="project" value="UniProtKB-UniRule"/>
</dbReference>
<dbReference type="InterPro" id="IPR004013">
    <property type="entry name" value="PHP_dom"/>
</dbReference>
<dbReference type="InterPro" id="IPR016195">
    <property type="entry name" value="Pol/histidinol_Pase-like"/>
</dbReference>
<evidence type="ECO:0000256" key="8">
    <source>
        <dbReference type="RuleBase" id="RU366003"/>
    </source>
</evidence>
<dbReference type="Pfam" id="PF02811">
    <property type="entry name" value="PHP"/>
    <property type="match status" value="1"/>
</dbReference>
<evidence type="ECO:0000256" key="1">
    <source>
        <dbReference type="ARBA" id="ARBA00004970"/>
    </source>
</evidence>
<sequence length="304" mass="34365">MHSHSGQFCPGHAQDQLEEVIKHAISVGYKTIGLTEHMPRTDLEDLYPEELDEPEKSLAELAPRHEAYLKEAQRLQAAYASQIHILIGFEGEWLRPSYGPFIKSLAAEPCIDYFMGSLHHVNAIPIDYDSSYYQKAVASAGGTEEKLYERYYDQQFEMLQALKPLIVGHFDLCRLMSSDPERDVRQWASVWEKVVRNLQFVVSYGGWLECNTSALRKGMAEPYPCRTIAEEYLKLGGKFTMSDDSHGIAQVATNYKKGLEFLESIGVSHVWTLERTPQPGDAGNKKATLANKAVPVVDIKNFFD</sequence>
<comment type="caution">
    <text evidence="10">The sequence shown here is derived from an EMBL/GenBank/DDBJ whole genome shotgun (WGS) entry which is preliminary data.</text>
</comment>
<feature type="domain" description="PHP" evidence="9">
    <location>
        <begin position="1"/>
        <end position="213"/>
    </location>
</feature>
<dbReference type="Proteomes" id="UP001392437">
    <property type="component" value="Unassembled WGS sequence"/>
</dbReference>
<dbReference type="NCBIfam" id="TIGR01856">
    <property type="entry name" value="hisJ_fam"/>
    <property type="match status" value="1"/>
</dbReference>
<keyword evidence="4 8" id="KW-0028">Amino-acid biosynthesis</keyword>
<evidence type="ECO:0000256" key="6">
    <source>
        <dbReference type="ARBA" id="ARBA00023102"/>
    </source>
</evidence>
<proteinExistence type="inferred from homology"/>
<protein>
    <recommendedName>
        <fullName evidence="3 8">Histidinol-phosphatase</fullName>
        <shortName evidence="8">HolPase</shortName>
        <ecNumber evidence="3 8">3.1.3.15</ecNumber>
    </recommendedName>
</protein>
<keyword evidence="5 8" id="KW-0378">Hydrolase</keyword>
<evidence type="ECO:0000313" key="10">
    <source>
        <dbReference type="EMBL" id="KAK8105560.1"/>
    </source>
</evidence>
<dbReference type="GO" id="GO:0004401">
    <property type="term" value="F:histidinol-phosphatase activity"/>
    <property type="evidence" value="ECO:0007669"/>
    <property type="project" value="UniProtKB-UniRule"/>
</dbReference>
<comment type="catalytic activity">
    <reaction evidence="7 8">
        <text>L-histidinol phosphate + H2O = L-histidinol + phosphate</text>
        <dbReference type="Rhea" id="RHEA:14465"/>
        <dbReference type="ChEBI" id="CHEBI:15377"/>
        <dbReference type="ChEBI" id="CHEBI:43474"/>
        <dbReference type="ChEBI" id="CHEBI:57699"/>
        <dbReference type="ChEBI" id="CHEBI:57980"/>
        <dbReference type="EC" id="3.1.3.15"/>
    </reaction>
</comment>
<evidence type="ECO:0000256" key="2">
    <source>
        <dbReference type="ARBA" id="ARBA00009152"/>
    </source>
</evidence>
<dbReference type="PANTHER" id="PTHR21039:SF0">
    <property type="entry name" value="HISTIDINOL-PHOSPHATASE"/>
    <property type="match status" value="1"/>
</dbReference>
<dbReference type="EMBL" id="JAQQWP010000008">
    <property type="protein sequence ID" value="KAK8105560.1"/>
    <property type="molecule type" value="Genomic_DNA"/>
</dbReference>
<dbReference type="FunFam" id="3.20.20.140:FF:000059">
    <property type="entry name" value="Histidinol-phosphatase"/>
    <property type="match status" value="1"/>
</dbReference>
<evidence type="ECO:0000256" key="5">
    <source>
        <dbReference type="ARBA" id="ARBA00022801"/>
    </source>
</evidence>
<keyword evidence="6 8" id="KW-0368">Histidine biosynthesis</keyword>
<evidence type="ECO:0000259" key="9">
    <source>
        <dbReference type="Pfam" id="PF02811"/>
    </source>
</evidence>
<evidence type="ECO:0000256" key="7">
    <source>
        <dbReference type="ARBA" id="ARBA00049158"/>
    </source>
</evidence>
<evidence type="ECO:0000256" key="3">
    <source>
        <dbReference type="ARBA" id="ARBA00013085"/>
    </source>
</evidence>
<dbReference type="EC" id="3.1.3.15" evidence="3 8"/>
<dbReference type="AlphaFoldDB" id="A0AAW0QHX0"/>
<dbReference type="InterPro" id="IPR010140">
    <property type="entry name" value="Histidinol_P_phosphatase_HisJ"/>
</dbReference>
<evidence type="ECO:0000256" key="4">
    <source>
        <dbReference type="ARBA" id="ARBA00022605"/>
    </source>
</evidence>
<comment type="pathway">
    <text evidence="1 8">Amino-acid biosynthesis; L-histidine biosynthesis; L-histidine from 5-phospho-alpha-D-ribose 1-diphosphate: step 8/9.</text>
</comment>
<dbReference type="PANTHER" id="PTHR21039">
    <property type="entry name" value="HISTIDINOL PHOSPHATASE-RELATED"/>
    <property type="match status" value="1"/>
</dbReference>